<evidence type="ECO:0000256" key="1">
    <source>
        <dbReference type="SAM" id="Phobius"/>
    </source>
</evidence>
<gene>
    <name evidence="2" type="ORF">TPSB3V08_LOCUS7113</name>
</gene>
<feature type="transmembrane region" description="Helical" evidence="1">
    <location>
        <begin position="481"/>
        <end position="498"/>
    </location>
</feature>
<dbReference type="AlphaFoldDB" id="A0A7R9H6T6"/>
<feature type="transmembrane region" description="Helical" evidence="1">
    <location>
        <begin position="518"/>
        <end position="544"/>
    </location>
</feature>
<organism evidence="2">
    <name type="scientific">Timema poppense</name>
    <name type="common">Walking stick</name>
    <dbReference type="NCBI Taxonomy" id="170557"/>
    <lineage>
        <taxon>Eukaryota</taxon>
        <taxon>Metazoa</taxon>
        <taxon>Ecdysozoa</taxon>
        <taxon>Arthropoda</taxon>
        <taxon>Hexapoda</taxon>
        <taxon>Insecta</taxon>
        <taxon>Pterygota</taxon>
        <taxon>Neoptera</taxon>
        <taxon>Polyneoptera</taxon>
        <taxon>Phasmatodea</taxon>
        <taxon>Timematodea</taxon>
        <taxon>Timematoidea</taxon>
        <taxon>Timematidae</taxon>
        <taxon>Timema</taxon>
    </lineage>
</organism>
<accession>A0A7R9H6T6</accession>
<evidence type="ECO:0000313" key="2">
    <source>
        <dbReference type="EMBL" id="CAD7409957.1"/>
    </source>
</evidence>
<feature type="transmembrane region" description="Helical" evidence="1">
    <location>
        <begin position="366"/>
        <end position="384"/>
    </location>
</feature>
<keyword evidence="1" id="KW-0472">Membrane</keyword>
<keyword evidence="1" id="KW-1133">Transmembrane helix</keyword>
<protein>
    <submittedName>
        <fullName evidence="2">Uncharacterized protein</fullName>
    </submittedName>
</protein>
<feature type="transmembrane region" description="Helical" evidence="1">
    <location>
        <begin position="326"/>
        <end position="346"/>
    </location>
</feature>
<dbReference type="Pfam" id="PF04087">
    <property type="entry name" value="DUF389"/>
    <property type="match status" value="1"/>
</dbReference>
<reference evidence="2" key="1">
    <citation type="submission" date="2020-11" db="EMBL/GenBank/DDBJ databases">
        <authorList>
            <person name="Tran Van P."/>
        </authorList>
    </citation>
    <scope>NUCLEOTIDE SEQUENCE</scope>
</reference>
<sequence length="741" mass="81632">MSAGMLFVICVPSSDHELKLKEKVINKRLGSQGDDVISKTSFFISKSEDNLPLNRASSNVSSAQISRSADNTFFTSEKPCSESVDFSKNSGDVFLPDIECDEAYRRPLSSQRSKSSGDENQDINSEFSKLSKIKPSFASETELPSNGVQENSMQEALKELLSKQKIENAVWCDGSQGDYIQVSFAVSPGEQCEELLRQLSECGIGHRLNSVISVLPCSLCYREEVDADATICSPRSAEMMDDRMTERKEHAKNTAWNKFVTSVRARLTVAQVVEGVKANASLTFDFLVLLLVARGEFQGLWVGAVVAIASGAAVSIAILGDNTSSLVGVAISVSLLPTAVNAVSSHTTCLPVKRTSGCNLRELDDYYLYNTTLVTTSTILHWLLPLQYYTGYYLYNTTLATTSTILHWVSSEGAAWLLPLQYYTVCRGRHDVIAEVRGTNHQMSLRPNDDASVGRQWFIPPDRQSCILSLNGTCPQTMKSVCIEGLLWALACVELAWATGTGNSTVPHVYSENRPVDLALLGAISLCLTIINIVFIFLAGILFLKIKEVAPRTSKAQRHFWDHDVKIARDYNRTMRGPDARNLGKSLANELAAMRKEHLGTTLSSAQGDVTRRRQRSLSTNIYQQEMLNPHLIDLRMADNQQTWSPGTGEEFFGEKTSVRVLESLYRTLTGAGPPVSPRSSSHWALVPSAASPPKVVSPLPDEVAPSLPTIHECVSERSRRFLVTPAQDQLTPTRHSFTET</sequence>
<dbReference type="EMBL" id="OD004443">
    <property type="protein sequence ID" value="CAD7409957.1"/>
    <property type="molecule type" value="Genomic_DNA"/>
</dbReference>
<proteinExistence type="predicted"/>
<name>A0A7R9H6T6_TIMPO</name>
<dbReference type="PANTHER" id="PTHR20992:SF9">
    <property type="entry name" value="AT15442P-RELATED"/>
    <property type="match status" value="1"/>
</dbReference>
<dbReference type="InterPro" id="IPR005240">
    <property type="entry name" value="DUF389"/>
</dbReference>
<keyword evidence="1" id="KW-0812">Transmembrane</keyword>
<dbReference type="PANTHER" id="PTHR20992">
    <property type="entry name" value="AT15442P-RELATED"/>
    <property type="match status" value="1"/>
</dbReference>
<feature type="transmembrane region" description="Helical" evidence="1">
    <location>
        <begin position="299"/>
        <end position="319"/>
    </location>
</feature>